<keyword evidence="10" id="KW-0333">Golgi apparatus</keyword>
<dbReference type="InterPro" id="IPR036174">
    <property type="entry name" value="Znf_Sec23_Sec24_sf"/>
</dbReference>
<accession>A0A8H7VDA3</accession>
<dbReference type="Pfam" id="PF04815">
    <property type="entry name" value="Sec23_helical"/>
    <property type="match status" value="1"/>
</dbReference>
<evidence type="ECO:0000256" key="9">
    <source>
        <dbReference type="ARBA" id="ARBA00022927"/>
    </source>
</evidence>
<feature type="compositionally biased region" description="Polar residues" evidence="12">
    <location>
        <begin position="1"/>
        <end position="13"/>
    </location>
</feature>
<evidence type="ECO:0000256" key="8">
    <source>
        <dbReference type="ARBA" id="ARBA00022892"/>
    </source>
</evidence>
<keyword evidence="11" id="KW-0472">Membrane</keyword>
<dbReference type="Pfam" id="PF04810">
    <property type="entry name" value="zf-Sec23_Sec24"/>
    <property type="match status" value="1"/>
</dbReference>
<evidence type="ECO:0000256" key="2">
    <source>
        <dbReference type="ARBA" id="ARBA00004496"/>
    </source>
</evidence>
<evidence type="ECO:0000256" key="7">
    <source>
        <dbReference type="ARBA" id="ARBA00022824"/>
    </source>
</evidence>
<dbReference type="Gene3D" id="3.40.20.10">
    <property type="entry name" value="Severin"/>
    <property type="match status" value="1"/>
</dbReference>
<evidence type="ECO:0000256" key="1">
    <source>
        <dbReference type="ARBA" id="ARBA00004394"/>
    </source>
</evidence>
<evidence type="ECO:0000256" key="3">
    <source>
        <dbReference type="ARBA" id="ARBA00004586"/>
    </source>
</evidence>
<keyword evidence="19" id="KW-1185">Reference proteome</keyword>
<dbReference type="SUPFAM" id="SSF81995">
    <property type="entry name" value="beta-sandwich domain of Sec23/24"/>
    <property type="match status" value="1"/>
</dbReference>
<gene>
    <name evidence="18" type="ORF">INT45_002160</name>
</gene>
<keyword evidence="6" id="KW-0963">Cytoplasm</keyword>
<dbReference type="GO" id="GO:0000149">
    <property type="term" value="F:SNARE binding"/>
    <property type="evidence" value="ECO:0007669"/>
    <property type="project" value="TreeGrafter"/>
</dbReference>
<dbReference type="InterPro" id="IPR007123">
    <property type="entry name" value="Gelsolin-like_dom"/>
</dbReference>
<dbReference type="PANTHER" id="PTHR13803">
    <property type="entry name" value="SEC24-RELATED PROTEIN"/>
    <property type="match status" value="1"/>
</dbReference>
<reference evidence="18 19" key="1">
    <citation type="submission" date="2020-12" db="EMBL/GenBank/DDBJ databases">
        <title>Metabolic potential, ecology and presence of endohyphal bacteria is reflected in genomic diversity of Mucoromycotina.</title>
        <authorList>
            <person name="Muszewska A."/>
            <person name="Okrasinska A."/>
            <person name="Steczkiewicz K."/>
            <person name="Drgas O."/>
            <person name="Orlowska M."/>
            <person name="Perlinska-Lenart U."/>
            <person name="Aleksandrzak-Piekarczyk T."/>
            <person name="Szatraj K."/>
            <person name="Zielenkiewicz U."/>
            <person name="Pilsyk S."/>
            <person name="Malc E."/>
            <person name="Mieczkowski P."/>
            <person name="Kruszewska J.S."/>
            <person name="Biernat P."/>
            <person name="Pawlowska J."/>
        </authorList>
    </citation>
    <scope>NUCLEOTIDE SEQUENCE [LARGE SCALE GENOMIC DNA]</scope>
    <source>
        <strain evidence="18 19">CBS 142.35</strain>
    </source>
</reference>
<evidence type="ECO:0000256" key="6">
    <source>
        <dbReference type="ARBA" id="ARBA00022490"/>
    </source>
</evidence>
<dbReference type="SUPFAM" id="SSF53300">
    <property type="entry name" value="vWA-like"/>
    <property type="match status" value="1"/>
</dbReference>
<dbReference type="PANTHER" id="PTHR13803:SF39">
    <property type="entry name" value="SECRETORY 24AB, ISOFORM A"/>
    <property type="match status" value="1"/>
</dbReference>
<dbReference type="GO" id="GO:0090110">
    <property type="term" value="P:COPII-coated vesicle cargo loading"/>
    <property type="evidence" value="ECO:0007669"/>
    <property type="project" value="TreeGrafter"/>
</dbReference>
<dbReference type="Gene3D" id="1.20.120.730">
    <property type="entry name" value="Sec23/Sec24 helical domain"/>
    <property type="match status" value="1"/>
</dbReference>
<proteinExistence type="inferred from homology"/>
<dbReference type="EMBL" id="JAEPRB010000438">
    <property type="protein sequence ID" value="KAG2216215.1"/>
    <property type="molecule type" value="Genomic_DNA"/>
</dbReference>
<keyword evidence="5" id="KW-0813">Transport</keyword>
<evidence type="ECO:0000256" key="5">
    <source>
        <dbReference type="ARBA" id="ARBA00022448"/>
    </source>
</evidence>
<dbReference type="InterPro" id="IPR012990">
    <property type="entry name" value="Beta-sandwich_Sec23_24"/>
</dbReference>
<dbReference type="GO" id="GO:0006886">
    <property type="term" value="P:intracellular protein transport"/>
    <property type="evidence" value="ECO:0007669"/>
    <property type="project" value="InterPro"/>
</dbReference>
<evidence type="ECO:0000259" key="17">
    <source>
        <dbReference type="Pfam" id="PF08033"/>
    </source>
</evidence>
<dbReference type="Gene3D" id="2.30.30.380">
    <property type="entry name" value="Zn-finger domain of Sec23/24"/>
    <property type="match status" value="1"/>
</dbReference>
<dbReference type="InterPro" id="IPR050550">
    <property type="entry name" value="SEC23_SEC24_subfamily"/>
</dbReference>
<feature type="compositionally biased region" description="Polar residues" evidence="12">
    <location>
        <begin position="133"/>
        <end position="142"/>
    </location>
</feature>
<feature type="domain" description="Sec23/Sec24 trunk" evidence="15">
    <location>
        <begin position="329"/>
        <end position="562"/>
    </location>
</feature>
<keyword evidence="9" id="KW-0653">Protein transport</keyword>
<evidence type="ECO:0000256" key="11">
    <source>
        <dbReference type="ARBA" id="ARBA00023136"/>
    </source>
</evidence>
<evidence type="ECO:0000259" key="14">
    <source>
        <dbReference type="Pfam" id="PF04810"/>
    </source>
</evidence>
<evidence type="ECO:0000259" key="13">
    <source>
        <dbReference type="Pfam" id="PF00626"/>
    </source>
</evidence>
<organism evidence="18 19">
    <name type="scientific">Circinella minor</name>
    <dbReference type="NCBI Taxonomy" id="1195481"/>
    <lineage>
        <taxon>Eukaryota</taxon>
        <taxon>Fungi</taxon>
        <taxon>Fungi incertae sedis</taxon>
        <taxon>Mucoromycota</taxon>
        <taxon>Mucoromycotina</taxon>
        <taxon>Mucoromycetes</taxon>
        <taxon>Mucorales</taxon>
        <taxon>Lichtheimiaceae</taxon>
        <taxon>Circinella</taxon>
    </lineage>
</organism>
<dbReference type="Pfam" id="PF00626">
    <property type="entry name" value="Gelsolin"/>
    <property type="match status" value="1"/>
</dbReference>
<dbReference type="AlphaFoldDB" id="A0A8H7VDA3"/>
<feature type="domain" description="Zinc finger Sec23/Sec24-type" evidence="14">
    <location>
        <begin position="257"/>
        <end position="292"/>
    </location>
</feature>
<dbReference type="GO" id="GO:0070971">
    <property type="term" value="C:endoplasmic reticulum exit site"/>
    <property type="evidence" value="ECO:0007669"/>
    <property type="project" value="TreeGrafter"/>
</dbReference>
<dbReference type="GO" id="GO:0008270">
    <property type="term" value="F:zinc ion binding"/>
    <property type="evidence" value="ECO:0007669"/>
    <property type="project" value="InterPro"/>
</dbReference>
<dbReference type="InterPro" id="IPR006896">
    <property type="entry name" value="Sec23/24_trunk_dom"/>
</dbReference>
<evidence type="ECO:0000256" key="10">
    <source>
        <dbReference type="ARBA" id="ARBA00023034"/>
    </source>
</evidence>
<dbReference type="InterPro" id="IPR006895">
    <property type="entry name" value="Znf_Sec23_Sec24"/>
</dbReference>
<dbReference type="Gene3D" id="3.40.50.410">
    <property type="entry name" value="von Willebrand factor, type A domain"/>
    <property type="match status" value="1"/>
</dbReference>
<keyword evidence="7" id="KW-0256">Endoplasmic reticulum</keyword>
<dbReference type="SUPFAM" id="SSF82754">
    <property type="entry name" value="C-terminal, gelsolin-like domain of Sec23/24"/>
    <property type="match status" value="1"/>
</dbReference>
<evidence type="ECO:0000259" key="15">
    <source>
        <dbReference type="Pfam" id="PF04811"/>
    </source>
</evidence>
<evidence type="ECO:0000313" key="18">
    <source>
        <dbReference type="EMBL" id="KAG2216215.1"/>
    </source>
</evidence>
<dbReference type="GO" id="GO:0030127">
    <property type="term" value="C:COPII vesicle coat"/>
    <property type="evidence" value="ECO:0007669"/>
    <property type="project" value="InterPro"/>
</dbReference>
<comment type="caution">
    <text evidence="18">The sequence shown here is derived from an EMBL/GenBank/DDBJ whole genome shotgun (WGS) entry which is preliminary data.</text>
</comment>
<keyword evidence="8" id="KW-0931">ER-Golgi transport</keyword>
<dbReference type="InterPro" id="IPR029006">
    <property type="entry name" value="ADF-H/Gelsolin-like_dom_sf"/>
</dbReference>
<name>A0A8H7VDA3_9FUNG</name>
<dbReference type="Proteomes" id="UP000646827">
    <property type="component" value="Unassembled WGS sequence"/>
</dbReference>
<dbReference type="Pfam" id="PF08033">
    <property type="entry name" value="Sec23_BS"/>
    <property type="match status" value="1"/>
</dbReference>
<dbReference type="SUPFAM" id="SSF82919">
    <property type="entry name" value="Zn-finger domain of Sec23/24"/>
    <property type="match status" value="1"/>
</dbReference>
<comment type="similarity">
    <text evidence="4">Belongs to the SEC23/SEC24 family. SEC24 subfamily.</text>
</comment>
<feature type="domain" description="Sec23/Sec24 beta-sandwich" evidence="17">
    <location>
        <begin position="569"/>
        <end position="651"/>
    </location>
</feature>
<feature type="domain" description="Gelsolin-like" evidence="13">
    <location>
        <begin position="793"/>
        <end position="828"/>
    </location>
</feature>
<dbReference type="InterPro" id="IPR036465">
    <property type="entry name" value="vWFA_dom_sf"/>
</dbReference>
<dbReference type="Pfam" id="PF04811">
    <property type="entry name" value="Sec23_trunk"/>
    <property type="match status" value="1"/>
</dbReference>
<dbReference type="InterPro" id="IPR036175">
    <property type="entry name" value="Sec23/24_helical_dom_sf"/>
</dbReference>
<feature type="domain" description="Sec23/Sec24 helical" evidence="16">
    <location>
        <begin position="663"/>
        <end position="764"/>
    </location>
</feature>
<evidence type="ECO:0000256" key="12">
    <source>
        <dbReference type="SAM" id="MobiDB-lite"/>
    </source>
</evidence>
<evidence type="ECO:0000259" key="16">
    <source>
        <dbReference type="Pfam" id="PF04815"/>
    </source>
</evidence>
<dbReference type="InterPro" id="IPR006900">
    <property type="entry name" value="Sec23/24_helical_dom"/>
</dbReference>
<dbReference type="SUPFAM" id="SSF81811">
    <property type="entry name" value="Helical domain of Sec23/24"/>
    <property type="match status" value="1"/>
</dbReference>
<dbReference type="Gene3D" id="2.60.40.1670">
    <property type="entry name" value="beta-sandwich domain of Sec23/24"/>
    <property type="match status" value="1"/>
</dbReference>
<dbReference type="GO" id="GO:0000139">
    <property type="term" value="C:Golgi membrane"/>
    <property type="evidence" value="ECO:0007669"/>
    <property type="project" value="UniProtKB-SubCell"/>
</dbReference>
<evidence type="ECO:0000256" key="4">
    <source>
        <dbReference type="ARBA" id="ARBA00008334"/>
    </source>
</evidence>
<feature type="region of interest" description="Disordered" evidence="12">
    <location>
        <begin position="1"/>
        <end position="142"/>
    </location>
</feature>
<sequence length="939" mass="103415">MTQNYSYVNNSQYPGPNGGGPPPPARGQSPMMYNQQQQQQQQHQGVPPSSSNTLSPPTTPHLHQSRPVSPASDNNPARRAKRHYPTYVADQSSMAGTPPPPPQSTMQQGGMPSVQNNSIPNPAYPTMNPPQPNNNDNYASSLTNGVANMNLYGQSQQPTPLRQDIPLVGQLPLIHDLDLTPSAPQIGQNVIYYSILGISVTPSPNAQSPSIFKRSTINAVPASNNILKKSKLPFALLLEPYPSNMEVPVVTDTVVARCTRCKTYINPFVRFSQGALKWQCNMCGLDNDVPSSFDWDVTSQQQVDRWSRPELNYGCVDFVASADYMVRPPQPPAYVFIIDTSYQAIQTGMVGVVTNSILKSLDNIPNEDGRTKVALITVDNAVGFYKLSGDEPEMLVVGDLSDIYLPRAPSDLLVDLADAKSMVQDLLERMKTMHNESQLVNNCLGTALQAARKLLSSTGGKIVCFQATLPNVGDGVCKPHEEKKAITETTLMTPSSGFYRTFATECAKSQVCADMFIFGGSFADVATLNVIPRFTGGQTHFYPGFNANNSADALKLEHEIEKLLGEQIGLEAVMRTRCSAGMVCKAFHGNCTTRVPDIMALPNVPRDQSYCVEIGIEEDLQGSHAYFQTALLYTTCFGERRIRVINLCLPIARTLPEVFSAADQTAIARTICHQAIDKAVTYKLRDARDLLAKETIDISTAYAKEVIGNVATGASRLSLGRNLSLLPFLILGLLKTDTFNEAGNIPADIRARSTVLLRTLPMNLWLELTAPKFYCLHSMPQNAGQIDPNTKQFVMPPRLNLSSEKLERHGLYLLEDGQNIYIWMGKEAVPPLCMDFLNIPNISQVQSGQITELPKLHNSFSQRATAIVDHIRKERRSTYYPSLYIVKEDGDPLLRAMFLNRLIEDRNANGPVAAGANQQNVNSGMSYFQWLGFIRSKCQ</sequence>
<protein>
    <submittedName>
        <fullName evidence="18">Uncharacterized protein</fullName>
    </submittedName>
</protein>
<dbReference type="InterPro" id="IPR036180">
    <property type="entry name" value="Gelsolin-like_dom_sf"/>
</dbReference>
<evidence type="ECO:0000313" key="19">
    <source>
        <dbReference type="Proteomes" id="UP000646827"/>
    </source>
</evidence>
<comment type="subcellular location">
    <subcellularLocation>
        <location evidence="2">Cytoplasm</location>
    </subcellularLocation>
    <subcellularLocation>
        <location evidence="3">Endoplasmic reticulum membrane</location>
    </subcellularLocation>
    <subcellularLocation>
        <location evidence="1">Golgi apparatus membrane</location>
    </subcellularLocation>
</comment>
<feature type="compositionally biased region" description="Low complexity" evidence="12">
    <location>
        <begin position="35"/>
        <end position="56"/>
    </location>
</feature>
<dbReference type="OrthoDB" id="49016at2759"/>
<dbReference type="GO" id="GO:0005789">
    <property type="term" value="C:endoplasmic reticulum membrane"/>
    <property type="evidence" value="ECO:0007669"/>
    <property type="project" value="UniProtKB-SubCell"/>
</dbReference>